<reference evidence="3" key="1">
    <citation type="submission" date="2024-07" db="EMBL/GenBank/DDBJ databases">
        <authorList>
            <person name="Yu S.T."/>
        </authorList>
    </citation>
    <scope>NUCLEOTIDE SEQUENCE</scope>
    <source>
        <strain evidence="3">R39</strain>
    </source>
</reference>
<dbReference type="RefSeq" id="WP_355980788.1">
    <property type="nucleotide sequence ID" value="NZ_CP163441.1"/>
</dbReference>
<proteinExistence type="predicted"/>
<dbReference type="EMBL" id="CP163441">
    <property type="protein sequence ID" value="XDQ49339.1"/>
    <property type="molecule type" value="Genomic_DNA"/>
</dbReference>
<protein>
    <submittedName>
        <fullName evidence="3">DUF6262 family protein</fullName>
    </submittedName>
</protein>
<feature type="coiled-coil region" evidence="1">
    <location>
        <begin position="156"/>
        <end position="190"/>
    </location>
</feature>
<feature type="compositionally biased region" description="Polar residues" evidence="2">
    <location>
        <begin position="76"/>
        <end position="97"/>
    </location>
</feature>
<dbReference type="InterPro" id="IPR046229">
    <property type="entry name" value="TnpC-like"/>
</dbReference>
<accession>A0AB39R8M7</accession>
<gene>
    <name evidence="3" type="ORF">AB5J52_47825</name>
</gene>
<feature type="region of interest" description="Disordered" evidence="2">
    <location>
        <begin position="75"/>
        <end position="97"/>
    </location>
</feature>
<keyword evidence="1" id="KW-0175">Coiled coil</keyword>
<evidence type="ECO:0000313" key="3">
    <source>
        <dbReference type="EMBL" id="XDQ49339.1"/>
    </source>
</evidence>
<name>A0AB39R8M7_9ACTN</name>
<dbReference type="Pfam" id="PF19776">
    <property type="entry name" value="DUF6262"/>
    <property type="match status" value="1"/>
</dbReference>
<feature type="compositionally biased region" description="Basic and acidic residues" evidence="2">
    <location>
        <begin position="1"/>
        <end position="10"/>
    </location>
</feature>
<sequence>MLAETSEKPSRTPAEVLKAARQRDSADKRGRVLKAVQDMLRDNRRITFAAVAREADVSSWLVYAPGLRERIDQARTRQAAQGHQDQQSGRKVSTASEQTDLLLARQEIKRLRTENGHLRQQARVHLGQQVDQLGNHDLVDRINELAEENLRLSTAERQATAENTQLRQQITELEDDLAAARTSLRRMIREKNGRENT</sequence>
<feature type="region of interest" description="Disordered" evidence="2">
    <location>
        <begin position="1"/>
        <end position="27"/>
    </location>
</feature>
<organism evidence="3">
    <name type="scientific">Streptomyces sp. R39</name>
    <dbReference type="NCBI Taxonomy" id="3238631"/>
    <lineage>
        <taxon>Bacteria</taxon>
        <taxon>Bacillati</taxon>
        <taxon>Actinomycetota</taxon>
        <taxon>Actinomycetes</taxon>
        <taxon>Kitasatosporales</taxon>
        <taxon>Streptomycetaceae</taxon>
        <taxon>Streptomyces</taxon>
    </lineage>
</organism>
<dbReference type="AlphaFoldDB" id="A0AB39R8M7"/>
<evidence type="ECO:0000256" key="2">
    <source>
        <dbReference type="SAM" id="MobiDB-lite"/>
    </source>
</evidence>
<evidence type="ECO:0000256" key="1">
    <source>
        <dbReference type="SAM" id="Coils"/>
    </source>
</evidence>